<feature type="domain" description="Tyr recombinase" evidence="10">
    <location>
        <begin position="118"/>
        <end position="300"/>
    </location>
</feature>
<dbReference type="InterPro" id="IPR013762">
    <property type="entry name" value="Integrase-like_cat_sf"/>
</dbReference>
<evidence type="ECO:0000256" key="4">
    <source>
        <dbReference type="ARBA" id="ARBA00022829"/>
    </source>
</evidence>
<comment type="function">
    <text evidence="9">Site-specific tyrosine recombinase, which acts by catalyzing the cutting and rejoining of the recombining DNA molecules. The XerC-XerD complex is essential to convert dimers of the bacterial chromosome into monomers to permit their segregation at cell division. It also contributes to the segregational stability of plasmids.</text>
</comment>
<evidence type="ECO:0000256" key="2">
    <source>
        <dbReference type="ARBA" id="ARBA00022490"/>
    </source>
</evidence>
<dbReference type="Gene3D" id="1.10.150.130">
    <property type="match status" value="1"/>
</dbReference>
<evidence type="ECO:0000256" key="3">
    <source>
        <dbReference type="ARBA" id="ARBA00022618"/>
    </source>
</evidence>
<feature type="active site" evidence="9">
    <location>
        <position position="159"/>
    </location>
</feature>
<feature type="active site" description="O-(3'-phospho-DNA)-tyrosine intermediate" evidence="9">
    <location>
        <position position="287"/>
    </location>
</feature>
<dbReference type="SUPFAM" id="SSF56349">
    <property type="entry name" value="DNA breaking-rejoining enzymes"/>
    <property type="match status" value="1"/>
</dbReference>
<comment type="subcellular location">
    <subcellularLocation>
        <location evidence="1 9">Cytoplasm</location>
    </subcellularLocation>
</comment>
<comment type="caution">
    <text evidence="12">The sequence shown here is derived from an EMBL/GenBank/DDBJ whole genome shotgun (WGS) entry which is preliminary data.</text>
</comment>
<comment type="subunit">
    <text evidence="9">Forms a cyclic heterotetrameric complex composed of two molecules of XerC and two molecules of XerD.</text>
</comment>
<reference evidence="13" key="1">
    <citation type="journal article" date="2019" name="Int. J. Syst. Evol. Microbiol.">
        <title>The Global Catalogue of Microorganisms (GCM) 10K type strain sequencing project: providing services to taxonomists for standard genome sequencing and annotation.</title>
        <authorList>
            <consortium name="The Broad Institute Genomics Platform"/>
            <consortium name="The Broad Institute Genome Sequencing Center for Infectious Disease"/>
            <person name="Wu L."/>
            <person name="Ma J."/>
        </authorList>
    </citation>
    <scope>NUCLEOTIDE SEQUENCE [LARGE SCALE GENOMIC DNA]</scope>
    <source>
        <strain evidence="13">JCM 31921</strain>
    </source>
</reference>
<feature type="active site" evidence="9">
    <location>
        <position position="278"/>
    </location>
</feature>
<evidence type="ECO:0000313" key="12">
    <source>
        <dbReference type="EMBL" id="GAA4453266.1"/>
    </source>
</evidence>
<dbReference type="Gene3D" id="1.10.443.10">
    <property type="entry name" value="Intergrase catalytic core"/>
    <property type="match status" value="1"/>
</dbReference>
<keyword evidence="8 9" id="KW-0131">Cell cycle</keyword>
<evidence type="ECO:0000256" key="8">
    <source>
        <dbReference type="ARBA" id="ARBA00023306"/>
    </source>
</evidence>
<keyword evidence="4 9" id="KW-0159">Chromosome partition</keyword>
<dbReference type="InterPro" id="IPR002104">
    <property type="entry name" value="Integrase_catalytic"/>
</dbReference>
<evidence type="ECO:0000313" key="13">
    <source>
        <dbReference type="Proteomes" id="UP001501410"/>
    </source>
</evidence>
<evidence type="ECO:0000259" key="11">
    <source>
        <dbReference type="PROSITE" id="PS51900"/>
    </source>
</evidence>
<evidence type="ECO:0000256" key="5">
    <source>
        <dbReference type="ARBA" id="ARBA00022908"/>
    </source>
</evidence>
<sequence>MCALFHSYFEDYRHYLRFEKRYSAHTLAAYLSDLEQFRYYLYPDPNNNLTEENRLPLREVGLTQVRNWLHSLREQGQEARSINRKRSSLNGYFLFLMRLGHCDKNPVALMHGMRLPQRIPQFLRPSETEQLFESVTFPEGFEGQTERLILELLYSCGLRRSELSGLRETDIEWSLQQLRVWGKGGKERLIPLGVALLDQLRDYLSVKEQQSDCNRDALFVTQSGKAINDSQVYRLAKKYLAQVSSLKQKSPHILRHTFATHLLNNGANIQAIKELLGHSSIAATQIYTHLNIDKLKKVHKLSHPKG</sequence>
<dbReference type="InterPro" id="IPR023009">
    <property type="entry name" value="Tyrosine_recombinase_XerC/XerD"/>
</dbReference>
<comment type="similarity">
    <text evidence="9">Belongs to the 'phage' integrase family. XerC subfamily.</text>
</comment>
<dbReference type="InterPro" id="IPR010998">
    <property type="entry name" value="Integrase_recombinase_N"/>
</dbReference>
<feature type="active site" evidence="9">
    <location>
        <position position="255"/>
    </location>
</feature>
<feature type="active site" evidence="9">
    <location>
        <position position="252"/>
    </location>
</feature>
<dbReference type="PANTHER" id="PTHR30349:SF77">
    <property type="entry name" value="TYROSINE RECOMBINASE XERC"/>
    <property type="match status" value="1"/>
</dbReference>
<evidence type="ECO:0000259" key="10">
    <source>
        <dbReference type="PROSITE" id="PS51898"/>
    </source>
</evidence>
<evidence type="ECO:0000256" key="9">
    <source>
        <dbReference type="HAMAP-Rule" id="MF_01808"/>
    </source>
</evidence>
<evidence type="ECO:0000256" key="7">
    <source>
        <dbReference type="ARBA" id="ARBA00023172"/>
    </source>
</evidence>
<dbReference type="PANTHER" id="PTHR30349">
    <property type="entry name" value="PHAGE INTEGRASE-RELATED"/>
    <property type="match status" value="1"/>
</dbReference>
<accession>A0ABP8MNB0</accession>
<dbReference type="Pfam" id="PF02899">
    <property type="entry name" value="Phage_int_SAM_1"/>
    <property type="match status" value="1"/>
</dbReference>
<keyword evidence="5 9" id="KW-0229">DNA integration</keyword>
<name>A0ABP8MNB0_9BACT</name>
<keyword evidence="7 9" id="KW-0233">DNA recombination</keyword>
<dbReference type="InterPro" id="IPR050090">
    <property type="entry name" value="Tyrosine_recombinase_XerCD"/>
</dbReference>
<dbReference type="InterPro" id="IPR044068">
    <property type="entry name" value="CB"/>
</dbReference>
<dbReference type="InterPro" id="IPR011010">
    <property type="entry name" value="DNA_brk_join_enz"/>
</dbReference>
<protein>
    <recommendedName>
        <fullName evidence="9">Tyrosine recombinase XerC</fullName>
    </recommendedName>
</protein>
<keyword evidence="2 9" id="KW-0963">Cytoplasm</keyword>
<keyword evidence="6 9" id="KW-0238">DNA-binding</keyword>
<dbReference type="PROSITE" id="PS51898">
    <property type="entry name" value="TYR_RECOMBINASE"/>
    <property type="match status" value="1"/>
</dbReference>
<organism evidence="12 13">
    <name type="scientific">Rurimicrobium arvi</name>
    <dbReference type="NCBI Taxonomy" id="2049916"/>
    <lineage>
        <taxon>Bacteria</taxon>
        <taxon>Pseudomonadati</taxon>
        <taxon>Bacteroidota</taxon>
        <taxon>Chitinophagia</taxon>
        <taxon>Chitinophagales</taxon>
        <taxon>Chitinophagaceae</taxon>
        <taxon>Rurimicrobium</taxon>
    </lineage>
</organism>
<dbReference type="InterPro" id="IPR004107">
    <property type="entry name" value="Integrase_SAM-like_N"/>
</dbReference>
<keyword evidence="3 9" id="KW-0132">Cell division</keyword>
<dbReference type="RefSeq" id="WP_344824322.1">
    <property type="nucleotide sequence ID" value="NZ_BAABEZ010000022.1"/>
</dbReference>
<evidence type="ECO:0000256" key="1">
    <source>
        <dbReference type="ARBA" id="ARBA00004496"/>
    </source>
</evidence>
<feature type="active site" evidence="9">
    <location>
        <position position="183"/>
    </location>
</feature>
<dbReference type="Pfam" id="PF00589">
    <property type="entry name" value="Phage_integrase"/>
    <property type="match status" value="1"/>
</dbReference>
<proteinExistence type="inferred from homology"/>
<dbReference type="EMBL" id="BAABEZ010000022">
    <property type="protein sequence ID" value="GAA4453266.1"/>
    <property type="molecule type" value="Genomic_DNA"/>
</dbReference>
<dbReference type="HAMAP" id="MF_01808">
    <property type="entry name" value="Recomb_XerC_XerD"/>
    <property type="match status" value="1"/>
</dbReference>
<feature type="domain" description="Core-binding (CB)" evidence="11">
    <location>
        <begin position="3"/>
        <end position="97"/>
    </location>
</feature>
<dbReference type="PROSITE" id="PS51900">
    <property type="entry name" value="CB"/>
    <property type="match status" value="1"/>
</dbReference>
<gene>
    <name evidence="9 12" type="primary">xerC</name>
    <name evidence="12" type="ORF">GCM10023092_13260</name>
</gene>
<dbReference type="Proteomes" id="UP001501410">
    <property type="component" value="Unassembled WGS sequence"/>
</dbReference>
<evidence type="ECO:0000256" key="6">
    <source>
        <dbReference type="ARBA" id="ARBA00023125"/>
    </source>
</evidence>
<keyword evidence="13" id="KW-1185">Reference proteome</keyword>